<evidence type="ECO:0000313" key="9">
    <source>
        <dbReference type="Proteomes" id="UP000663836"/>
    </source>
</evidence>
<protein>
    <submittedName>
        <fullName evidence="8">Uncharacterized protein</fullName>
    </submittedName>
</protein>
<dbReference type="SUPFAM" id="SSF53067">
    <property type="entry name" value="Actin-like ATPase domain"/>
    <property type="match status" value="2"/>
</dbReference>
<keyword evidence="3" id="KW-0732">Signal</keyword>
<accession>A0A819Y9E3</accession>
<evidence type="ECO:0000256" key="5">
    <source>
        <dbReference type="ARBA" id="ARBA00022824"/>
    </source>
</evidence>
<dbReference type="GO" id="GO:0140662">
    <property type="term" value="F:ATP-dependent protein folding chaperone"/>
    <property type="evidence" value="ECO:0007669"/>
    <property type="project" value="InterPro"/>
</dbReference>
<dbReference type="FunFam" id="3.90.640.10:FF:000153">
    <property type="entry name" value="Endoplasmic reticulum chaperone BiP"/>
    <property type="match status" value="1"/>
</dbReference>
<keyword evidence="5" id="KW-0256">Endoplasmic reticulum</keyword>
<keyword evidence="4 7" id="KW-0547">Nucleotide-binding</keyword>
<proteinExistence type="inferred from homology"/>
<dbReference type="InterPro" id="IPR029047">
    <property type="entry name" value="HSP70_peptide-bd_sf"/>
</dbReference>
<evidence type="ECO:0000256" key="2">
    <source>
        <dbReference type="ARBA" id="ARBA00007381"/>
    </source>
</evidence>
<dbReference type="EMBL" id="CAJOBD010010455">
    <property type="protein sequence ID" value="CAF4152786.1"/>
    <property type="molecule type" value="Genomic_DNA"/>
</dbReference>
<dbReference type="AlphaFoldDB" id="A0A819Y9E3"/>
<comment type="subcellular location">
    <subcellularLocation>
        <location evidence="1">Endoplasmic reticulum lumen</location>
    </subcellularLocation>
</comment>
<dbReference type="InterPro" id="IPR043129">
    <property type="entry name" value="ATPase_NBD"/>
</dbReference>
<dbReference type="GO" id="GO:0005524">
    <property type="term" value="F:ATP binding"/>
    <property type="evidence" value="ECO:0007669"/>
    <property type="project" value="UniProtKB-KW"/>
</dbReference>
<dbReference type="Gene3D" id="3.90.640.10">
    <property type="entry name" value="Actin, Chain A, domain 4"/>
    <property type="match status" value="1"/>
</dbReference>
<dbReference type="InterPro" id="IPR018181">
    <property type="entry name" value="Heat_shock_70_CS"/>
</dbReference>
<dbReference type="Pfam" id="PF00012">
    <property type="entry name" value="HSP70"/>
    <property type="match status" value="1"/>
</dbReference>
<gene>
    <name evidence="8" type="ORF">JBS370_LOCUS34075</name>
</gene>
<dbReference type="Gene3D" id="3.30.420.40">
    <property type="match status" value="2"/>
</dbReference>
<dbReference type="FunFam" id="2.60.34.10:FF:000012">
    <property type="entry name" value="Heat shock 70 kDa protein"/>
    <property type="match status" value="1"/>
</dbReference>
<evidence type="ECO:0000313" key="8">
    <source>
        <dbReference type="EMBL" id="CAF4152786.1"/>
    </source>
</evidence>
<name>A0A819Y9E3_9BILA</name>
<dbReference type="Gene3D" id="2.60.34.10">
    <property type="entry name" value="Substrate Binding Domain Of DNAk, Chain A, domain 1"/>
    <property type="match status" value="1"/>
</dbReference>
<evidence type="ECO:0000256" key="1">
    <source>
        <dbReference type="ARBA" id="ARBA00004319"/>
    </source>
</evidence>
<dbReference type="PANTHER" id="PTHR19375">
    <property type="entry name" value="HEAT SHOCK PROTEIN 70KDA"/>
    <property type="match status" value="1"/>
</dbReference>
<comment type="caution">
    <text evidence="8">The sequence shown here is derived from an EMBL/GenBank/DDBJ whole genome shotgun (WGS) entry which is preliminary data.</text>
</comment>
<dbReference type="GO" id="GO:0005788">
    <property type="term" value="C:endoplasmic reticulum lumen"/>
    <property type="evidence" value="ECO:0007669"/>
    <property type="project" value="UniProtKB-SubCell"/>
</dbReference>
<organism evidence="8 9">
    <name type="scientific">Rotaria sordida</name>
    <dbReference type="NCBI Taxonomy" id="392033"/>
    <lineage>
        <taxon>Eukaryota</taxon>
        <taxon>Metazoa</taxon>
        <taxon>Spiralia</taxon>
        <taxon>Gnathifera</taxon>
        <taxon>Rotifera</taxon>
        <taxon>Eurotatoria</taxon>
        <taxon>Bdelloidea</taxon>
        <taxon>Philodinida</taxon>
        <taxon>Philodinidae</taxon>
        <taxon>Rotaria</taxon>
    </lineage>
</organism>
<dbReference type="PROSITE" id="PS01036">
    <property type="entry name" value="HSP70_3"/>
    <property type="match status" value="1"/>
</dbReference>
<sequence>MSSVTSLFKKLTENKNDINNLTMILYEKKEEHETALINRRRVMCRGGTKAEKQKYEEEEKQKNIHWTTTKTFYITRIKILTTKKGYGATIAIHFGTTNSCVGFLKDGNVEIITADQHKQFIPSYVAFLSNGEQLIGDAAKNQLILNSENTIFDIKRLIGREFNDPIVQQNIKHYPFKVIEKNSKPMIQINISKNEQKIFPPEEILAMILKKLRENAEVYLKQQVTHAVVTVPAYFNNAQRQATIYAGTIAGLNIIRIINETTAAAACLPTLNMTKKEGNILVFHLDGGIFDISLIKRQNDIFQVIATIGNTNLGGEDFNHRVMKYLIKLFKNKTGKDIRNDNQAIEKLRFEVEKIKRILSSEYEAKIEIESFFDNENFSENLTRAKFEELNLDFFRLIMQLVEKLLDDAKRLTADEIVFIGGSTRIPKIQQLIKQRFYGKEPLDGINVDTAAVYGAALQAGFLSGAKNAPAIILFDINPLRMDIQTVNGEVTEIIQCNRIIPTKKIQVFSTTNDNQQTIPFQIFEGENQNIRDNHVLGKFELNGIPPAPQGIPQIEVTFLIDVNGILKMTAEDKRTTNSNNIIINSNRNRLSSEEINFMTKDSKKLADKDKKLKEPVDVKNELELYIYSLKIELIDNEKLVMILYFFWKL</sequence>
<keyword evidence="6 7" id="KW-0067">ATP-binding</keyword>
<evidence type="ECO:0000256" key="3">
    <source>
        <dbReference type="ARBA" id="ARBA00022729"/>
    </source>
</evidence>
<reference evidence="8" key="1">
    <citation type="submission" date="2021-02" db="EMBL/GenBank/DDBJ databases">
        <authorList>
            <person name="Nowell W R."/>
        </authorList>
    </citation>
    <scope>NUCLEOTIDE SEQUENCE</scope>
</reference>
<evidence type="ECO:0000256" key="6">
    <source>
        <dbReference type="ARBA" id="ARBA00022840"/>
    </source>
</evidence>
<dbReference type="PRINTS" id="PR00301">
    <property type="entry name" value="HEATSHOCK70"/>
</dbReference>
<comment type="similarity">
    <text evidence="2 7">Belongs to the heat shock protein 70 family.</text>
</comment>
<evidence type="ECO:0000256" key="7">
    <source>
        <dbReference type="RuleBase" id="RU003322"/>
    </source>
</evidence>
<dbReference type="InterPro" id="IPR013126">
    <property type="entry name" value="Hsp_70_fam"/>
</dbReference>
<dbReference type="Proteomes" id="UP000663836">
    <property type="component" value="Unassembled WGS sequence"/>
</dbReference>
<dbReference type="SUPFAM" id="SSF100920">
    <property type="entry name" value="Heat shock protein 70kD (HSP70), peptide-binding domain"/>
    <property type="match status" value="1"/>
</dbReference>
<evidence type="ECO:0000256" key="4">
    <source>
        <dbReference type="ARBA" id="ARBA00022741"/>
    </source>
</evidence>